<dbReference type="PROSITE" id="PS50294">
    <property type="entry name" value="WD_REPEATS_REGION"/>
    <property type="match status" value="2"/>
</dbReference>
<name>A0A1G4J3W7_9SACH</name>
<dbReference type="PANTHER" id="PTHR22846:SF2">
    <property type="entry name" value="F-BOX-LIKE_WD REPEAT-CONTAINING PROTEIN EBI"/>
    <property type="match status" value="1"/>
</dbReference>
<dbReference type="InterPro" id="IPR056154">
    <property type="entry name" value="Beta-prop_IFT140_1st"/>
</dbReference>
<feature type="region of interest" description="Disordered" evidence="6">
    <location>
        <begin position="102"/>
        <end position="141"/>
    </location>
</feature>
<evidence type="ECO:0000256" key="1">
    <source>
        <dbReference type="ARBA" id="ARBA00004123"/>
    </source>
</evidence>
<dbReference type="InterPro" id="IPR006594">
    <property type="entry name" value="LisH"/>
</dbReference>
<feature type="compositionally biased region" description="Polar residues" evidence="6">
    <location>
        <begin position="126"/>
        <end position="141"/>
    </location>
</feature>
<feature type="repeat" description="WD" evidence="5">
    <location>
        <begin position="206"/>
        <end position="238"/>
    </location>
</feature>
<dbReference type="PANTHER" id="PTHR22846">
    <property type="entry name" value="WD40 REPEAT PROTEIN"/>
    <property type="match status" value="1"/>
</dbReference>
<reference evidence="8 9" key="1">
    <citation type="submission" date="2016-03" db="EMBL/GenBank/DDBJ databases">
        <authorList>
            <person name="Devillers H."/>
        </authorList>
    </citation>
    <scope>NUCLEOTIDE SEQUENCE [LARGE SCALE GENOMIC DNA]</scope>
    <source>
        <strain evidence="8">CBS 10888</strain>
    </source>
</reference>
<keyword evidence="2 5" id="KW-0853">WD repeat</keyword>
<evidence type="ECO:0000313" key="8">
    <source>
        <dbReference type="EMBL" id="SCU84446.1"/>
    </source>
</evidence>
<proteinExistence type="predicted"/>
<dbReference type="GO" id="GO:0034967">
    <property type="term" value="C:Set3 complex"/>
    <property type="evidence" value="ECO:0007669"/>
    <property type="project" value="EnsemblFungi"/>
</dbReference>
<evidence type="ECO:0000256" key="4">
    <source>
        <dbReference type="ARBA" id="ARBA00023242"/>
    </source>
</evidence>
<dbReference type="Proteomes" id="UP000190274">
    <property type="component" value="Chromosome D"/>
</dbReference>
<feature type="compositionally biased region" description="Basic and acidic residues" evidence="6">
    <location>
        <begin position="103"/>
        <end position="124"/>
    </location>
</feature>
<dbReference type="OrthoDB" id="1367865at2759"/>
<dbReference type="SMART" id="SM00667">
    <property type="entry name" value="LisH"/>
    <property type="match status" value="1"/>
</dbReference>
<comment type="subcellular location">
    <subcellularLocation>
        <location evidence="1">Nucleus</location>
    </subcellularLocation>
</comment>
<accession>A0A1G4J3W7</accession>
<dbReference type="EMBL" id="LT598454">
    <property type="protein sequence ID" value="SCU84446.1"/>
    <property type="molecule type" value="Genomic_DNA"/>
</dbReference>
<keyword evidence="3" id="KW-0677">Repeat</keyword>
<evidence type="ECO:0000313" key="9">
    <source>
        <dbReference type="Proteomes" id="UP000190274"/>
    </source>
</evidence>
<evidence type="ECO:0000256" key="3">
    <source>
        <dbReference type="ARBA" id="ARBA00022737"/>
    </source>
</evidence>
<gene>
    <name evidence="8" type="ORF">LADA_0D01728G</name>
</gene>
<protein>
    <submittedName>
        <fullName evidence="8">LADA_0D01728g1_1</fullName>
    </submittedName>
</protein>
<evidence type="ECO:0000256" key="5">
    <source>
        <dbReference type="PROSITE-ProRule" id="PRU00221"/>
    </source>
</evidence>
<organism evidence="8 9">
    <name type="scientific">Lachancea dasiensis</name>
    <dbReference type="NCBI Taxonomy" id="1072105"/>
    <lineage>
        <taxon>Eukaryota</taxon>
        <taxon>Fungi</taxon>
        <taxon>Dikarya</taxon>
        <taxon>Ascomycota</taxon>
        <taxon>Saccharomycotina</taxon>
        <taxon>Saccharomycetes</taxon>
        <taxon>Saccharomycetales</taxon>
        <taxon>Saccharomycetaceae</taxon>
        <taxon>Lachancea</taxon>
    </lineage>
</organism>
<dbReference type="PROSITE" id="PS50082">
    <property type="entry name" value="WD_REPEATS_2"/>
    <property type="match status" value="4"/>
</dbReference>
<dbReference type="GO" id="GO:0032874">
    <property type="term" value="P:positive regulation of stress-activated MAPK cascade"/>
    <property type="evidence" value="ECO:0007669"/>
    <property type="project" value="EnsemblFungi"/>
</dbReference>
<dbReference type="GO" id="GO:0045835">
    <property type="term" value="P:negative regulation of meiotic nuclear division"/>
    <property type="evidence" value="ECO:0007669"/>
    <property type="project" value="EnsemblFungi"/>
</dbReference>
<dbReference type="SUPFAM" id="SSF50978">
    <property type="entry name" value="WD40 repeat-like"/>
    <property type="match status" value="1"/>
</dbReference>
<dbReference type="InterPro" id="IPR045183">
    <property type="entry name" value="Ebi-like"/>
</dbReference>
<dbReference type="GO" id="GO:0006357">
    <property type="term" value="P:regulation of transcription by RNA polymerase II"/>
    <property type="evidence" value="ECO:0007669"/>
    <property type="project" value="TreeGrafter"/>
</dbReference>
<feature type="repeat" description="WD" evidence="5">
    <location>
        <begin position="335"/>
        <end position="366"/>
    </location>
</feature>
<dbReference type="Gene3D" id="1.20.960.30">
    <property type="match status" value="1"/>
</dbReference>
<dbReference type="STRING" id="1266660.A0A1G4J3W7"/>
<evidence type="ECO:0000256" key="2">
    <source>
        <dbReference type="ARBA" id="ARBA00022574"/>
    </source>
</evidence>
<dbReference type="InterPro" id="IPR036322">
    <property type="entry name" value="WD40_repeat_dom_sf"/>
</dbReference>
<keyword evidence="4" id="KW-0539">Nucleus</keyword>
<feature type="domain" description="IFT140 first beta-propeller" evidence="7">
    <location>
        <begin position="173"/>
        <end position="280"/>
    </location>
</feature>
<evidence type="ECO:0000259" key="7">
    <source>
        <dbReference type="Pfam" id="PF23383"/>
    </source>
</evidence>
<dbReference type="Pfam" id="PF00400">
    <property type="entry name" value="WD40"/>
    <property type="match status" value="2"/>
</dbReference>
<dbReference type="Gene3D" id="2.130.10.10">
    <property type="entry name" value="YVTN repeat-like/Quinoprotein amine dehydrogenase"/>
    <property type="match status" value="1"/>
</dbReference>
<feature type="repeat" description="WD" evidence="5">
    <location>
        <begin position="247"/>
        <end position="288"/>
    </location>
</feature>
<dbReference type="PROSITE" id="PS50896">
    <property type="entry name" value="LISH"/>
    <property type="match status" value="1"/>
</dbReference>
<dbReference type="AlphaFoldDB" id="A0A1G4J3W7"/>
<dbReference type="Pfam" id="PF23383">
    <property type="entry name" value="Beta-prop_IFT140_1st"/>
    <property type="match status" value="1"/>
</dbReference>
<dbReference type="InterPro" id="IPR015943">
    <property type="entry name" value="WD40/YVTN_repeat-like_dom_sf"/>
</dbReference>
<dbReference type="GO" id="GO:0003714">
    <property type="term" value="F:transcription corepressor activity"/>
    <property type="evidence" value="ECO:0007669"/>
    <property type="project" value="InterPro"/>
</dbReference>
<sequence length="514" mass="56700">MSVTSEEVNYMIWRYLQEAGKEVTALALQEESRVLEFDRQFGEHIPIGALVDFLQKGILYTESELMVRYDREVTPVDVEHSSKDFNLVQALEINRGRVPQVEETQKFELADETKTSTQDDRDTQEAVEQTHPNGGTNTDTSRFIKTLHETTKLQQSLVSRWNPQGPLTIAHGSSESTVTITKFSQPEPGILTQLVECQCRLPLMSVEGRSESVTTIEWCPTGQSLAVGLENGEVRLWSAEGKLQNVFELHKSCITSIKWNQDSIHFFTCDVDNVVVVWNSLTGTALQQLSPKEPGVAESLGIDATWIGLDKFIIPGSQGSLLLCEIGESRPLGKLQGHTKTLTAFDYNSDTKLLVTASDDKTLRVWRSGTSNSSNCFMGNSQGITSAAWIDHDRIISTSLDGSVRVWSHSSNSLVALSMLDGVPIFCGVLSADRKKFAVAKMDGEISLYNVEMLLKTLDDGGAPVTHSPTSIPVYGDYQSNAEENYITDLAWDASSTYLSICYSASNAALIYVG</sequence>
<dbReference type="SMART" id="SM00320">
    <property type="entry name" value="WD40"/>
    <property type="match status" value="6"/>
</dbReference>
<evidence type="ECO:0000256" key="6">
    <source>
        <dbReference type="SAM" id="MobiDB-lite"/>
    </source>
</evidence>
<dbReference type="InterPro" id="IPR001680">
    <property type="entry name" value="WD40_rpt"/>
</dbReference>
<dbReference type="Pfam" id="PF08513">
    <property type="entry name" value="LisH"/>
    <property type="match status" value="1"/>
</dbReference>
<keyword evidence="9" id="KW-1185">Reference proteome</keyword>
<feature type="repeat" description="WD" evidence="5">
    <location>
        <begin position="377"/>
        <end position="417"/>
    </location>
</feature>